<proteinExistence type="predicted"/>
<feature type="compositionally biased region" description="Basic and acidic residues" evidence="1">
    <location>
        <begin position="177"/>
        <end position="194"/>
    </location>
</feature>
<evidence type="ECO:0000256" key="1">
    <source>
        <dbReference type="SAM" id="MobiDB-lite"/>
    </source>
</evidence>
<reference evidence="2 3" key="1">
    <citation type="submission" date="2021-08" db="EMBL/GenBank/DDBJ databases">
        <title>Draft Genome Sequence of Phanerochaete sordida strain YK-624.</title>
        <authorList>
            <person name="Mori T."/>
            <person name="Dohra H."/>
            <person name="Suzuki T."/>
            <person name="Kawagishi H."/>
            <person name="Hirai H."/>
        </authorList>
    </citation>
    <scope>NUCLEOTIDE SEQUENCE [LARGE SCALE GENOMIC DNA]</scope>
    <source>
        <strain evidence="2 3">YK-624</strain>
    </source>
</reference>
<feature type="region of interest" description="Disordered" evidence="1">
    <location>
        <begin position="110"/>
        <end position="207"/>
    </location>
</feature>
<evidence type="ECO:0000313" key="2">
    <source>
        <dbReference type="EMBL" id="GJF00377.1"/>
    </source>
</evidence>
<name>A0A9P3LMA9_9APHY</name>
<feature type="compositionally biased region" description="Basic and acidic residues" evidence="1">
    <location>
        <begin position="252"/>
        <end position="276"/>
    </location>
</feature>
<feature type="compositionally biased region" description="Basic residues" evidence="1">
    <location>
        <begin position="303"/>
        <end position="313"/>
    </location>
</feature>
<dbReference type="Proteomes" id="UP000703269">
    <property type="component" value="Unassembled WGS sequence"/>
</dbReference>
<comment type="caution">
    <text evidence="2">The sequence shown here is derived from an EMBL/GenBank/DDBJ whole genome shotgun (WGS) entry which is preliminary data.</text>
</comment>
<feature type="compositionally biased region" description="Basic and acidic residues" evidence="1">
    <location>
        <begin position="12"/>
        <end position="21"/>
    </location>
</feature>
<evidence type="ECO:0000313" key="3">
    <source>
        <dbReference type="Proteomes" id="UP000703269"/>
    </source>
</evidence>
<keyword evidence="3" id="KW-1185">Reference proteome</keyword>
<organism evidence="2 3">
    <name type="scientific">Phanerochaete sordida</name>
    <dbReference type="NCBI Taxonomy" id="48140"/>
    <lineage>
        <taxon>Eukaryota</taxon>
        <taxon>Fungi</taxon>
        <taxon>Dikarya</taxon>
        <taxon>Basidiomycota</taxon>
        <taxon>Agaricomycotina</taxon>
        <taxon>Agaricomycetes</taxon>
        <taxon>Polyporales</taxon>
        <taxon>Phanerochaetaceae</taxon>
        <taxon>Phanerochaete</taxon>
    </lineage>
</organism>
<feature type="region of interest" description="Disordered" evidence="1">
    <location>
        <begin position="241"/>
        <end position="313"/>
    </location>
</feature>
<feature type="region of interest" description="Disordered" evidence="1">
    <location>
        <begin position="1"/>
        <end position="27"/>
    </location>
</feature>
<protein>
    <submittedName>
        <fullName evidence="2">Uncharacterized protein</fullName>
    </submittedName>
</protein>
<feature type="compositionally biased region" description="Low complexity" evidence="1">
    <location>
        <begin position="121"/>
        <end position="142"/>
    </location>
</feature>
<dbReference type="EMBL" id="BPQB01000148">
    <property type="protein sequence ID" value="GJF00377.1"/>
    <property type="molecule type" value="Genomic_DNA"/>
</dbReference>
<feature type="compositionally biased region" description="Polar residues" evidence="1">
    <location>
        <begin position="1"/>
        <end position="11"/>
    </location>
</feature>
<gene>
    <name evidence="2" type="ORF">PsYK624_166640</name>
</gene>
<accession>A0A9P3LMA9</accession>
<dbReference type="AlphaFoldDB" id="A0A9P3LMA9"/>
<sequence>MHSDFPNNGSEEQVHASRDVTRAGPPPHVLFPNRANGLLKINLVCNASAASVSRAKALVDALTLQELTNNTVNGCLACRGSDYPHITGEAKLCMVSQEALAPASRLYPALHSAPRSPSPNPSSLAPPSTTTSSTASRPSSAPKRVHSTRQATQASISSHRTSTCSRTRTQGGHGCRLRHDVLDNARRRSQPESRHRGRHQKLHGPPVQLPRQARLLRRAQKPTPVPARLVRREHAVRARARAHRCRGGYRSAQERRHTPAFAEGEKDRARRAVGERDDADAGQLPGCRALPREPASGAPRSGLQRRLREWHRH</sequence>
<feature type="compositionally biased region" description="Low complexity" evidence="1">
    <location>
        <begin position="157"/>
        <end position="169"/>
    </location>
</feature>